<dbReference type="Pfam" id="PF00440">
    <property type="entry name" value="TetR_N"/>
    <property type="match status" value="1"/>
</dbReference>
<dbReference type="AlphaFoldDB" id="A0A147KJH0"/>
<organism evidence="4 5">
    <name type="scientific">Thermobifida cellulosilytica TB100</name>
    <dbReference type="NCBI Taxonomy" id="665004"/>
    <lineage>
        <taxon>Bacteria</taxon>
        <taxon>Bacillati</taxon>
        <taxon>Actinomycetota</taxon>
        <taxon>Actinomycetes</taxon>
        <taxon>Streptosporangiales</taxon>
        <taxon>Nocardiopsidaceae</taxon>
        <taxon>Thermobifida</taxon>
    </lineage>
</organism>
<dbReference type="OrthoDB" id="5242520at2"/>
<proteinExistence type="predicted"/>
<dbReference type="GO" id="GO:0003700">
    <property type="term" value="F:DNA-binding transcription factor activity"/>
    <property type="evidence" value="ECO:0007669"/>
    <property type="project" value="TreeGrafter"/>
</dbReference>
<keyword evidence="1 2" id="KW-0238">DNA-binding</keyword>
<dbReference type="SUPFAM" id="SSF48498">
    <property type="entry name" value="Tetracyclin repressor-like, C-terminal domain"/>
    <property type="match status" value="1"/>
</dbReference>
<dbReference type="EMBL" id="LGEM01000026">
    <property type="protein sequence ID" value="KUP97440.1"/>
    <property type="molecule type" value="Genomic_DNA"/>
</dbReference>
<evidence type="ECO:0000259" key="3">
    <source>
        <dbReference type="PROSITE" id="PS50977"/>
    </source>
</evidence>
<gene>
    <name evidence="4" type="ORF">AC529_06885</name>
</gene>
<dbReference type="Proteomes" id="UP000074382">
    <property type="component" value="Unassembled WGS sequence"/>
</dbReference>
<dbReference type="PATRIC" id="fig|665004.4.peg.2498"/>
<feature type="domain" description="HTH tetR-type" evidence="3">
    <location>
        <begin position="11"/>
        <end position="71"/>
    </location>
</feature>
<evidence type="ECO:0000313" key="4">
    <source>
        <dbReference type="EMBL" id="KUP97440.1"/>
    </source>
</evidence>
<dbReference type="PROSITE" id="PS50977">
    <property type="entry name" value="HTH_TETR_2"/>
    <property type="match status" value="1"/>
</dbReference>
<dbReference type="InterPro" id="IPR041678">
    <property type="entry name" value="TetR_C_16"/>
</dbReference>
<dbReference type="InterPro" id="IPR036271">
    <property type="entry name" value="Tet_transcr_reg_TetR-rel_C_sf"/>
</dbReference>
<dbReference type="STRING" id="665004.AC529_06885"/>
<dbReference type="PANTHER" id="PTHR30055:SF235">
    <property type="entry name" value="TRANSCRIPTIONAL REGULATORY PROTEIN"/>
    <property type="match status" value="1"/>
</dbReference>
<feature type="DNA-binding region" description="H-T-H motif" evidence="2">
    <location>
        <begin position="34"/>
        <end position="53"/>
    </location>
</feature>
<protein>
    <submittedName>
        <fullName evidence="4">TetR family transcriptional regulator</fullName>
    </submittedName>
</protein>
<dbReference type="PANTHER" id="PTHR30055">
    <property type="entry name" value="HTH-TYPE TRANSCRIPTIONAL REGULATOR RUTR"/>
    <property type="match status" value="1"/>
</dbReference>
<accession>A0A147KJH0</accession>
<sequence>MSHSSDQQTAESSRTAILLAARRAFALHPYAEVTIRAIAADAGVSAALVIKHFGTKEHLLRASADFAGAAQLLLEAPVERLGEHMVRTLLDLRERNGADPLLRAVFSSAARDERAVVREYFHTQVTDAVADRLSGPDARLRAELVVAHLLGLGATLNIHYRALGRAVDAERLVALYAPGVQRLLTPG</sequence>
<dbReference type="Pfam" id="PF17920">
    <property type="entry name" value="TetR_C_16"/>
    <property type="match status" value="1"/>
</dbReference>
<dbReference type="InterPro" id="IPR009057">
    <property type="entry name" value="Homeodomain-like_sf"/>
</dbReference>
<dbReference type="InterPro" id="IPR001647">
    <property type="entry name" value="HTH_TetR"/>
</dbReference>
<evidence type="ECO:0000256" key="2">
    <source>
        <dbReference type="PROSITE-ProRule" id="PRU00335"/>
    </source>
</evidence>
<name>A0A147KJH0_THECS</name>
<evidence type="ECO:0000313" key="5">
    <source>
        <dbReference type="Proteomes" id="UP000074382"/>
    </source>
</evidence>
<dbReference type="Gene3D" id="1.10.357.10">
    <property type="entry name" value="Tetracycline Repressor, domain 2"/>
    <property type="match status" value="1"/>
</dbReference>
<evidence type="ECO:0000256" key="1">
    <source>
        <dbReference type="ARBA" id="ARBA00023125"/>
    </source>
</evidence>
<dbReference type="SUPFAM" id="SSF46689">
    <property type="entry name" value="Homeodomain-like"/>
    <property type="match status" value="1"/>
</dbReference>
<keyword evidence="5" id="KW-1185">Reference proteome</keyword>
<reference evidence="5" key="1">
    <citation type="journal article" date="2017" name="Acta Aliment.">
        <title>Plant polysaccharide degrading enzyme system of Thermpbifida cellulosilytica TB100 revealed by de novo genome project data.</title>
        <authorList>
            <person name="Toth A."/>
            <person name="Baka E."/>
            <person name="Luzics S."/>
            <person name="Bata-Vidacs I."/>
            <person name="Nagy I."/>
            <person name="Balint B."/>
            <person name="Herceg R."/>
            <person name="Olasz F."/>
            <person name="Wilk T."/>
            <person name="Nagy T."/>
            <person name="Kriszt B."/>
            <person name="Nagy I."/>
            <person name="Kukolya J."/>
        </authorList>
    </citation>
    <scope>NUCLEOTIDE SEQUENCE [LARGE SCALE GENOMIC DNA]</scope>
    <source>
        <strain evidence="5">TB100</strain>
    </source>
</reference>
<dbReference type="RefSeq" id="WP_068756381.1">
    <property type="nucleotide sequence ID" value="NZ_KQ950182.1"/>
</dbReference>
<dbReference type="GO" id="GO:0000976">
    <property type="term" value="F:transcription cis-regulatory region binding"/>
    <property type="evidence" value="ECO:0007669"/>
    <property type="project" value="TreeGrafter"/>
</dbReference>
<comment type="caution">
    <text evidence="4">The sequence shown here is derived from an EMBL/GenBank/DDBJ whole genome shotgun (WGS) entry which is preliminary data.</text>
</comment>
<dbReference type="InterPro" id="IPR050109">
    <property type="entry name" value="HTH-type_TetR-like_transc_reg"/>
</dbReference>